<feature type="region of interest" description="Disordered" evidence="1">
    <location>
        <begin position="465"/>
        <end position="529"/>
    </location>
</feature>
<dbReference type="Proteomes" id="UP000053105">
    <property type="component" value="Unassembled WGS sequence"/>
</dbReference>
<keyword evidence="4" id="KW-1185">Reference proteome</keyword>
<evidence type="ECO:0000313" key="4">
    <source>
        <dbReference type="Proteomes" id="UP000053105"/>
    </source>
</evidence>
<keyword evidence="2" id="KW-0812">Transmembrane</keyword>
<evidence type="ECO:0000313" key="3">
    <source>
        <dbReference type="EMBL" id="KOX71071.1"/>
    </source>
</evidence>
<accession>A0A0N1ITA1</accession>
<evidence type="ECO:0000256" key="2">
    <source>
        <dbReference type="SAM" id="Phobius"/>
    </source>
</evidence>
<proteinExistence type="predicted"/>
<dbReference type="AlphaFoldDB" id="A0A0N1ITA1"/>
<feature type="compositionally biased region" description="Polar residues" evidence="1">
    <location>
        <begin position="492"/>
        <end position="504"/>
    </location>
</feature>
<reference evidence="3 4" key="1">
    <citation type="submission" date="2015-07" db="EMBL/GenBank/DDBJ databases">
        <title>The genome of Melipona quadrifasciata.</title>
        <authorList>
            <person name="Pan H."/>
            <person name="Kapheim K."/>
        </authorList>
    </citation>
    <scope>NUCLEOTIDE SEQUENCE [LARGE SCALE GENOMIC DNA]</scope>
    <source>
        <strain evidence="3">0111107301</strain>
        <tissue evidence="3">Whole body</tissue>
    </source>
</reference>
<feature type="compositionally biased region" description="Low complexity" evidence="1">
    <location>
        <begin position="513"/>
        <end position="523"/>
    </location>
</feature>
<evidence type="ECO:0000256" key="1">
    <source>
        <dbReference type="SAM" id="MobiDB-lite"/>
    </source>
</evidence>
<keyword evidence="2" id="KW-1133">Transmembrane helix</keyword>
<feature type="compositionally biased region" description="Basic and acidic residues" evidence="1">
    <location>
        <begin position="465"/>
        <end position="478"/>
    </location>
</feature>
<keyword evidence="2" id="KW-0472">Membrane</keyword>
<sequence>MRKRVATSQCMSRKSVDLILDKQKKCRIYLVVRYVLKTRISKHTRSSNLRIDDFESNKVIFNLVQIRDSRLPTTSERFQRAAVCKAACSGSVLEAAFWIPFMSSKKYFLRHHNSKRYLTYAYISQIDQFANNRQMVIPMDSKCSATQLRMNCHTVYLGSEPRSTWNTTSRASRVHAGLSRILAQPSSSRGEVCTRGAGGLSLGAGPNPGPAPTNLHTAEMFPSEAPAAFSNENTARGGTSSGHSWFSIKCVLGPNALIPLILGIPMITIILFRHFYRYQKTMLLADRGSKIYSIPGVKSSIEKHDWKTWHCSVTCLSETAPPSNDLLFQPLGFTHSVPRKKLMGQPNSLTSSRHTSKYTTTKRPAHETFDVGRLPRYRVCTALNVKRLPTDGWSTEEQEKSSSWKFKALRKCSEHHLCNTTNIFVFSDDVLERYLRNISRKGRKLFVIYPSPYVREIPLDLRHFRKSDGEKPNERSSENSETDVIQRIPSADCSTGEASVSEGSLGQRERAVSTENSSLSESSPIQHNKNKLTFNSPEVCLSELLFLQTKIMYQGFLHQGYTQGPSLTKDAKNQNFPKNGHSVIAILPESKIICEIINLKVLPKNVRACCSYGDKISDDQNNRIHKNAAEYRKTLHDRILNLYVLRISKNSTLFHICGISYKMDRSMQWRGRQLATSDRYEDSRFYGTTSRQQHREERRVTHQKLAAAEALLRPVGCDGQIGHDRRGEASPRLMVALVRKLRKDEWKGFQVRSEREKAIVLRYVSESLPRLIQ</sequence>
<name>A0A0N1ITA1_9HYME</name>
<dbReference type="EMBL" id="KQ435848">
    <property type="protein sequence ID" value="KOX71071.1"/>
    <property type="molecule type" value="Genomic_DNA"/>
</dbReference>
<feature type="transmembrane region" description="Helical" evidence="2">
    <location>
        <begin position="256"/>
        <end position="276"/>
    </location>
</feature>
<organism evidence="3 4">
    <name type="scientific">Melipona quadrifasciata</name>
    <dbReference type="NCBI Taxonomy" id="166423"/>
    <lineage>
        <taxon>Eukaryota</taxon>
        <taxon>Metazoa</taxon>
        <taxon>Ecdysozoa</taxon>
        <taxon>Arthropoda</taxon>
        <taxon>Hexapoda</taxon>
        <taxon>Insecta</taxon>
        <taxon>Pterygota</taxon>
        <taxon>Neoptera</taxon>
        <taxon>Endopterygota</taxon>
        <taxon>Hymenoptera</taxon>
        <taxon>Apocrita</taxon>
        <taxon>Aculeata</taxon>
        <taxon>Apoidea</taxon>
        <taxon>Anthophila</taxon>
        <taxon>Apidae</taxon>
        <taxon>Melipona</taxon>
    </lineage>
</organism>
<protein>
    <submittedName>
        <fullName evidence="3">Uncharacterized protein</fullName>
    </submittedName>
</protein>
<gene>
    <name evidence="3" type="ORF">WN51_03612</name>
</gene>